<accession>A0A0G2JBX4</accession>
<evidence type="ECO:0000259" key="1">
    <source>
        <dbReference type="Pfam" id="PF13391"/>
    </source>
</evidence>
<comment type="caution">
    <text evidence="3">The sequence shown here is derived from an EMBL/GenBank/DDBJ whole genome shotgun (WGS) entry which is preliminary data.</text>
</comment>
<name>A0A0G2JBX4_9EURO</name>
<feature type="domain" description="HNH nuclease" evidence="1">
    <location>
        <begin position="116"/>
        <end position="194"/>
    </location>
</feature>
<dbReference type="OrthoDB" id="2142759at2759"/>
<sequence>MSVDRTGFRKVHFFDALTGRSLGGCFQEGSLTEQNILWILGNILLVVEAPWTVRCRGSGCVITSTNNDLAPGDYEIHSTGPLRVSDEPWVARLRSRNVSGCESSFTTGVRLRDGRCVISGRTNNAARYCIWAAYEAAHVFPIELENMWIHNNYGRWITDIDDAVSISKINSVQNGLLMNCSLHSLFDQYLFSIDPGDDYKIVSFMPDGFGIDGRILDPVCRDPENLDRVSDEVLRWHFMQSVLANMRGAGEPIFEHDFPPGTDMLCAWREEPYGKEKFEMALVTKLKPHSGSEPESEP</sequence>
<evidence type="ECO:0000259" key="2">
    <source>
        <dbReference type="Pfam" id="PF25324"/>
    </source>
</evidence>
<dbReference type="Proteomes" id="UP000034164">
    <property type="component" value="Unassembled WGS sequence"/>
</dbReference>
<organism evidence="3 4">
    <name type="scientific">[Emmonsia] crescens</name>
    <dbReference type="NCBI Taxonomy" id="73230"/>
    <lineage>
        <taxon>Eukaryota</taxon>
        <taxon>Fungi</taxon>
        <taxon>Dikarya</taxon>
        <taxon>Ascomycota</taxon>
        <taxon>Pezizomycotina</taxon>
        <taxon>Eurotiomycetes</taxon>
        <taxon>Eurotiomycetidae</taxon>
        <taxon>Onygenales</taxon>
        <taxon>Ajellomycetaceae</taxon>
        <taxon>Emergomyces</taxon>
    </lineage>
</organism>
<dbReference type="InterPro" id="IPR057203">
    <property type="entry name" value="DUF7881"/>
</dbReference>
<dbReference type="Pfam" id="PF13391">
    <property type="entry name" value="HNH_2"/>
    <property type="match status" value="1"/>
</dbReference>
<dbReference type="InterPro" id="IPR003615">
    <property type="entry name" value="HNH_nuc"/>
</dbReference>
<reference evidence="4" key="1">
    <citation type="journal article" date="2015" name="PLoS Genet.">
        <title>The dynamic genome and transcriptome of the human fungal pathogen Blastomyces and close relative Emmonsia.</title>
        <authorList>
            <person name="Munoz J.F."/>
            <person name="Gauthier G.M."/>
            <person name="Desjardins C.A."/>
            <person name="Gallo J.E."/>
            <person name="Holder J."/>
            <person name="Sullivan T.D."/>
            <person name="Marty A.J."/>
            <person name="Carmen J.C."/>
            <person name="Chen Z."/>
            <person name="Ding L."/>
            <person name="Gujja S."/>
            <person name="Magrini V."/>
            <person name="Misas E."/>
            <person name="Mitreva M."/>
            <person name="Priest M."/>
            <person name="Saif S."/>
            <person name="Whiston E.A."/>
            <person name="Young S."/>
            <person name="Zeng Q."/>
            <person name="Goldman W.E."/>
            <person name="Mardis E.R."/>
            <person name="Taylor J.W."/>
            <person name="McEwen J.G."/>
            <person name="Clay O.K."/>
            <person name="Klein B.S."/>
            <person name="Cuomo C.A."/>
        </authorList>
    </citation>
    <scope>NUCLEOTIDE SEQUENCE [LARGE SCALE GENOMIC DNA]</scope>
    <source>
        <strain evidence="4">UAMH 3008</strain>
    </source>
</reference>
<protein>
    <submittedName>
        <fullName evidence="3">Uncharacterized protein</fullName>
    </submittedName>
</protein>
<proteinExistence type="predicted"/>
<dbReference type="AlphaFoldDB" id="A0A0G2JBX4"/>
<evidence type="ECO:0000313" key="3">
    <source>
        <dbReference type="EMBL" id="KKZ68236.1"/>
    </source>
</evidence>
<gene>
    <name evidence="3" type="ORF">EMCG_06059</name>
</gene>
<evidence type="ECO:0000313" key="4">
    <source>
        <dbReference type="Proteomes" id="UP000034164"/>
    </source>
</evidence>
<feature type="domain" description="DUF7881" evidence="2">
    <location>
        <begin position="9"/>
        <end position="82"/>
    </location>
</feature>
<dbReference type="EMBL" id="LCZI01000132">
    <property type="protein sequence ID" value="KKZ68236.1"/>
    <property type="molecule type" value="Genomic_DNA"/>
</dbReference>
<dbReference type="Pfam" id="PF25324">
    <property type="entry name" value="DUF7881"/>
    <property type="match status" value="1"/>
</dbReference>
<dbReference type="VEuPathDB" id="FungiDB:EMCG_06059"/>